<dbReference type="InterPro" id="IPR001584">
    <property type="entry name" value="Integrase_cat-core"/>
</dbReference>
<dbReference type="GO" id="GO:0003676">
    <property type="term" value="F:nucleic acid binding"/>
    <property type="evidence" value="ECO:0007669"/>
    <property type="project" value="InterPro"/>
</dbReference>
<evidence type="ECO:0000313" key="3">
    <source>
        <dbReference type="Proteomes" id="UP000675284"/>
    </source>
</evidence>
<dbReference type="Proteomes" id="UP000675284">
    <property type="component" value="Unassembled WGS sequence"/>
</dbReference>
<evidence type="ECO:0000313" key="2">
    <source>
        <dbReference type="EMBL" id="MBR7795725.1"/>
    </source>
</evidence>
<dbReference type="GO" id="GO:0015074">
    <property type="term" value="P:DNA integration"/>
    <property type="evidence" value="ECO:0007669"/>
    <property type="project" value="InterPro"/>
</dbReference>
<gene>
    <name evidence="2" type="ORF">KCX74_06660</name>
</gene>
<evidence type="ECO:0000259" key="1">
    <source>
        <dbReference type="Pfam" id="PF13333"/>
    </source>
</evidence>
<sequence length="69" mass="8258">MSRVGRCIDNGPMESFWGTLKSEKYYLNKYESFEELSASIEDYIHFYNYDRYQKRLNGLSPIEFRAKTA</sequence>
<organism evidence="2 3">
    <name type="scientific">Virgibacillus salarius</name>
    <dbReference type="NCBI Taxonomy" id="447199"/>
    <lineage>
        <taxon>Bacteria</taxon>
        <taxon>Bacillati</taxon>
        <taxon>Bacillota</taxon>
        <taxon>Bacilli</taxon>
        <taxon>Bacillales</taxon>
        <taxon>Bacillaceae</taxon>
        <taxon>Virgibacillus</taxon>
    </lineage>
</organism>
<name>A0A941DS83_9BACI</name>
<comment type="caution">
    <text evidence="2">The sequence shown here is derived from an EMBL/GenBank/DDBJ whole genome shotgun (WGS) entry which is preliminary data.</text>
</comment>
<dbReference type="InterPro" id="IPR036397">
    <property type="entry name" value="RNaseH_sf"/>
</dbReference>
<reference evidence="2" key="1">
    <citation type="submission" date="2021-04" db="EMBL/GenBank/DDBJ databases">
        <title>Isolation and polyphasic classification of algal microorganism.</title>
        <authorList>
            <person name="Wang S."/>
        </authorList>
    </citation>
    <scope>NUCLEOTIDE SEQUENCE</scope>
    <source>
        <strain evidence="2">720a</strain>
    </source>
</reference>
<dbReference type="SUPFAM" id="SSF53098">
    <property type="entry name" value="Ribonuclease H-like"/>
    <property type="match status" value="1"/>
</dbReference>
<dbReference type="AlphaFoldDB" id="A0A941DS83"/>
<keyword evidence="3" id="KW-1185">Reference proteome</keyword>
<protein>
    <submittedName>
        <fullName evidence="2">IS3 family transposase</fullName>
    </submittedName>
</protein>
<feature type="domain" description="Integrase catalytic" evidence="1">
    <location>
        <begin position="14"/>
        <end position="68"/>
    </location>
</feature>
<dbReference type="PANTHER" id="PTHR46889">
    <property type="entry name" value="TRANSPOSASE INSF FOR INSERTION SEQUENCE IS3B-RELATED"/>
    <property type="match status" value="1"/>
</dbReference>
<proteinExistence type="predicted"/>
<dbReference type="InterPro" id="IPR050900">
    <property type="entry name" value="Transposase_IS3/IS150/IS904"/>
</dbReference>
<accession>A0A941DS83</accession>
<dbReference type="Gene3D" id="3.30.420.10">
    <property type="entry name" value="Ribonuclease H-like superfamily/Ribonuclease H"/>
    <property type="match status" value="1"/>
</dbReference>
<dbReference type="Pfam" id="PF13333">
    <property type="entry name" value="rve_2"/>
    <property type="match status" value="1"/>
</dbReference>
<dbReference type="InterPro" id="IPR012337">
    <property type="entry name" value="RNaseH-like_sf"/>
</dbReference>
<dbReference type="EMBL" id="JAGSOT010000014">
    <property type="protein sequence ID" value="MBR7795725.1"/>
    <property type="molecule type" value="Genomic_DNA"/>
</dbReference>
<dbReference type="PANTHER" id="PTHR46889:SF4">
    <property type="entry name" value="TRANSPOSASE INSO FOR INSERTION SEQUENCE ELEMENT IS911B-RELATED"/>
    <property type="match status" value="1"/>
</dbReference>